<dbReference type="EMBL" id="JARJCN010000050">
    <property type="protein sequence ID" value="KAJ7081337.1"/>
    <property type="molecule type" value="Genomic_DNA"/>
</dbReference>
<dbReference type="AlphaFoldDB" id="A0AAD6U1A3"/>
<sequence>MHSFMRAADVGLLRICAYPQYWGRYSPRAAPVYGYSGPQIPGSPLIYKYWRTSPLPSLNHRPPTRPPLHHWSRGAPQRLYHTGAAVSHALGALTAVVGIGVGGDVFEPLGMGSAIESGFLAGGPWDWLLIDGHDAPRPRLSHLTTCSLGGTI</sequence>
<organism evidence="1 2">
    <name type="scientific">Mycena belliarum</name>
    <dbReference type="NCBI Taxonomy" id="1033014"/>
    <lineage>
        <taxon>Eukaryota</taxon>
        <taxon>Fungi</taxon>
        <taxon>Dikarya</taxon>
        <taxon>Basidiomycota</taxon>
        <taxon>Agaricomycotina</taxon>
        <taxon>Agaricomycetes</taxon>
        <taxon>Agaricomycetidae</taxon>
        <taxon>Agaricales</taxon>
        <taxon>Marasmiineae</taxon>
        <taxon>Mycenaceae</taxon>
        <taxon>Mycena</taxon>
    </lineage>
</organism>
<name>A0AAD6U1A3_9AGAR</name>
<evidence type="ECO:0000313" key="1">
    <source>
        <dbReference type="EMBL" id="KAJ7081337.1"/>
    </source>
</evidence>
<proteinExistence type="predicted"/>
<protein>
    <submittedName>
        <fullName evidence="1">Uncharacterized protein</fullName>
    </submittedName>
</protein>
<gene>
    <name evidence="1" type="ORF">B0H15DRAFT_953051</name>
</gene>
<comment type="caution">
    <text evidence="1">The sequence shown here is derived from an EMBL/GenBank/DDBJ whole genome shotgun (WGS) entry which is preliminary data.</text>
</comment>
<evidence type="ECO:0000313" key="2">
    <source>
        <dbReference type="Proteomes" id="UP001222325"/>
    </source>
</evidence>
<dbReference type="Proteomes" id="UP001222325">
    <property type="component" value="Unassembled WGS sequence"/>
</dbReference>
<keyword evidence="2" id="KW-1185">Reference proteome</keyword>
<reference evidence="1" key="1">
    <citation type="submission" date="2023-03" db="EMBL/GenBank/DDBJ databases">
        <title>Massive genome expansion in bonnet fungi (Mycena s.s.) driven by repeated elements and novel gene families across ecological guilds.</title>
        <authorList>
            <consortium name="Lawrence Berkeley National Laboratory"/>
            <person name="Harder C.B."/>
            <person name="Miyauchi S."/>
            <person name="Viragh M."/>
            <person name="Kuo A."/>
            <person name="Thoen E."/>
            <person name="Andreopoulos B."/>
            <person name="Lu D."/>
            <person name="Skrede I."/>
            <person name="Drula E."/>
            <person name="Henrissat B."/>
            <person name="Morin E."/>
            <person name="Kohler A."/>
            <person name="Barry K."/>
            <person name="LaButti K."/>
            <person name="Morin E."/>
            <person name="Salamov A."/>
            <person name="Lipzen A."/>
            <person name="Mereny Z."/>
            <person name="Hegedus B."/>
            <person name="Baldrian P."/>
            <person name="Stursova M."/>
            <person name="Weitz H."/>
            <person name="Taylor A."/>
            <person name="Grigoriev I.V."/>
            <person name="Nagy L.G."/>
            <person name="Martin F."/>
            <person name="Kauserud H."/>
        </authorList>
    </citation>
    <scope>NUCLEOTIDE SEQUENCE</scope>
    <source>
        <strain evidence="1">CBHHK173m</strain>
    </source>
</reference>
<accession>A0AAD6U1A3</accession>